<dbReference type="OMA" id="CNCTWDK"/>
<dbReference type="InParanoid" id="A0A673VRW4"/>
<dbReference type="InterPro" id="IPR009057">
    <property type="entry name" value="Homeodomain-like_sf"/>
</dbReference>
<reference evidence="3" key="1">
    <citation type="submission" date="2025-08" db="UniProtKB">
        <authorList>
            <consortium name="Ensembl"/>
        </authorList>
    </citation>
    <scope>IDENTIFICATION</scope>
</reference>
<dbReference type="GO" id="GO:0003677">
    <property type="term" value="F:DNA binding"/>
    <property type="evidence" value="ECO:0007669"/>
    <property type="project" value="InterPro"/>
</dbReference>
<dbReference type="Ensembl" id="ENSSTUT00000003070.1">
    <property type="protein sequence ID" value="ENSSTUP00000002884.1"/>
    <property type="gene ID" value="ENSSTUG00000001484.1"/>
</dbReference>
<dbReference type="Proteomes" id="UP000472277">
    <property type="component" value="Chromosome 7"/>
</dbReference>
<proteinExistence type="predicted"/>
<feature type="domain" description="Sleeping Beauty transposase HTH" evidence="2">
    <location>
        <begin position="4"/>
        <end position="40"/>
    </location>
</feature>
<evidence type="ECO:0000259" key="2">
    <source>
        <dbReference type="Pfam" id="PF25787"/>
    </source>
</evidence>
<name>A0A673VRW4_SALTR</name>
<dbReference type="Pfam" id="PF25787">
    <property type="entry name" value="HTH_SB"/>
    <property type="match status" value="1"/>
</dbReference>
<dbReference type="InterPro" id="IPR036388">
    <property type="entry name" value="WH-like_DNA-bd_sf"/>
</dbReference>
<dbReference type="Pfam" id="PF01498">
    <property type="entry name" value="HTH_Tnp_Tc3_2"/>
    <property type="match status" value="1"/>
</dbReference>
<dbReference type="GeneTree" id="ENSGT01150000288472"/>
<organism evidence="3 4">
    <name type="scientific">Salmo trutta</name>
    <name type="common">Brown trout</name>
    <dbReference type="NCBI Taxonomy" id="8032"/>
    <lineage>
        <taxon>Eukaryota</taxon>
        <taxon>Metazoa</taxon>
        <taxon>Chordata</taxon>
        <taxon>Craniata</taxon>
        <taxon>Vertebrata</taxon>
        <taxon>Euteleostomi</taxon>
        <taxon>Actinopterygii</taxon>
        <taxon>Neopterygii</taxon>
        <taxon>Teleostei</taxon>
        <taxon>Protacanthopterygii</taxon>
        <taxon>Salmoniformes</taxon>
        <taxon>Salmonidae</taxon>
        <taxon>Salmoninae</taxon>
        <taxon>Salmo</taxon>
    </lineage>
</organism>
<dbReference type="GO" id="GO:0006313">
    <property type="term" value="P:DNA transposition"/>
    <property type="evidence" value="ECO:0007669"/>
    <property type="project" value="InterPro"/>
</dbReference>
<reference evidence="3" key="2">
    <citation type="submission" date="2025-09" db="UniProtKB">
        <authorList>
            <consortium name="Ensembl"/>
        </authorList>
    </citation>
    <scope>IDENTIFICATION</scope>
</reference>
<dbReference type="GO" id="GO:0015074">
    <property type="term" value="P:DNA integration"/>
    <property type="evidence" value="ECO:0007669"/>
    <property type="project" value="InterPro"/>
</dbReference>
<keyword evidence="4" id="KW-1185">Reference proteome</keyword>
<dbReference type="InterPro" id="IPR036397">
    <property type="entry name" value="RNaseH_sf"/>
</dbReference>
<feature type="domain" description="Transposase Tc1-like" evidence="1">
    <location>
        <begin position="60"/>
        <end position="119"/>
    </location>
</feature>
<evidence type="ECO:0000313" key="3">
    <source>
        <dbReference type="Ensembl" id="ENSSTUP00000002884.1"/>
    </source>
</evidence>
<dbReference type="Gene3D" id="3.30.420.10">
    <property type="entry name" value="Ribonuclease H-like superfamily/Ribonuclease H"/>
    <property type="match status" value="1"/>
</dbReference>
<evidence type="ECO:0000259" key="1">
    <source>
        <dbReference type="Pfam" id="PF01498"/>
    </source>
</evidence>
<protein>
    <submittedName>
        <fullName evidence="3">Uncharacterized protein</fullName>
    </submittedName>
</protein>
<dbReference type="AlphaFoldDB" id="A0A673VRW4"/>
<dbReference type="Gene3D" id="1.10.10.10">
    <property type="entry name" value="Winged helix-like DNA-binding domain superfamily/Winged helix DNA-binding domain"/>
    <property type="match status" value="1"/>
</dbReference>
<dbReference type="SUPFAM" id="SSF46689">
    <property type="entry name" value="Homeodomain-like"/>
    <property type="match status" value="1"/>
</dbReference>
<evidence type="ECO:0000313" key="4">
    <source>
        <dbReference type="Proteomes" id="UP000472277"/>
    </source>
</evidence>
<accession>A0A673VRW4</accession>
<sequence length="157" mass="18188">SGKNLHKSGSSLGAISKRLKVPSSSVQTIVHKYKHYGTTQLSYRSGRRRILCVLSPRDERTLLRKVQINPRTTAKDLVKMLEETGTKVPISTVKRVLYRHNLKGSSARKNPLLQNHHKKQTKVCNCTWDKDHTFWRNVLWSDETKTELFGHNDHRYV</sequence>
<dbReference type="InterPro" id="IPR002492">
    <property type="entry name" value="Transposase_Tc1-like"/>
</dbReference>
<dbReference type="InterPro" id="IPR057667">
    <property type="entry name" value="HTH_SB"/>
</dbReference>